<dbReference type="InterPro" id="IPR024474">
    <property type="entry name" value="Znf_dom_IS66"/>
</dbReference>
<dbReference type="PANTHER" id="PTHR33678:SF1">
    <property type="entry name" value="BLL1576 PROTEIN"/>
    <property type="match status" value="1"/>
</dbReference>
<name>A0A848CQE7_9FIRM</name>
<gene>
    <name evidence="5" type="ORF">HF855_13650</name>
</gene>
<dbReference type="Proteomes" id="UP000580130">
    <property type="component" value="Unassembled WGS sequence"/>
</dbReference>
<dbReference type="InterPro" id="IPR004291">
    <property type="entry name" value="Transposase_IS66_central"/>
</dbReference>
<feature type="domain" description="Transposase IS66 central" evidence="1">
    <location>
        <begin position="188"/>
        <end position="474"/>
    </location>
</feature>
<proteinExistence type="predicted"/>
<evidence type="ECO:0000259" key="4">
    <source>
        <dbReference type="Pfam" id="PF13817"/>
    </source>
</evidence>
<dbReference type="InterPro" id="IPR024463">
    <property type="entry name" value="Transposase_TnpC_homeodom"/>
</dbReference>
<dbReference type="NCBIfam" id="NF033517">
    <property type="entry name" value="transpos_IS66"/>
    <property type="match status" value="1"/>
</dbReference>
<feature type="domain" description="Transposase IS66 C-terminal" evidence="4">
    <location>
        <begin position="481"/>
        <end position="520"/>
    </location>
</feature>
<feature type="domain" description="Transposase IS66 zinc-finger binding" evidence="2">
    <location>
        <begin position="125"/>
        <end position="167"/>
    </location>
</feature>
<sequence length="532" mass="60797">MENEKRIATSNAEMVTISRAEYESQQTQLTELKLQNQWLLEQLGLAKKRQFGSSSEKLQEGLMDQLSLSFNELEAYAYGTKSATPEQVAVKAHARKKQSGSVTEIVPEGTPTEVVEHRLSEEELICSACGSKMEEIGKEVRRSLQMEPARFWIREDVYYTYACRKCEQDSGEANILKTPKEPALLPGSYASAEAVAHIAVQKFVMYSPLYRLEQEFHRQGLKLSRQTMSNWLLNVSDTWLQPIYEVLHRQLCREKVLHGDETTLQVLKEPGKAATSKSYMWLYRTSGCTEHPIVLYEYQPNRKAEHAEEFLKGFSGWLHADGYHGYHRLPENIRVVGCWAHARRKFDEALQTLLQEKRKDSLAAAGECYCSRLFQLEKSFAELTPEERHAKRLEQEKPVLDALLAWANAASGKAAPKSALGRALHYLLEQWPYLIRYLEDGRLELSNNRAERSIKPFVMGRKNWLFANTPGGAQSSSVIYSLIETAKENGLDPYRYLLWVLRNAPAMSQMDEAWAEQLLPASAPQECRIPKE</sequence>
<feature type="domain" description="Transposase TnpC homeodomain" evidence="3">
    <location>
        <begin position="38"/>
        <end position="111"/>
    </location>
</feature>
<dbReference type="RefSeq" id="WP_165852602.1">
    <property type="nucleotide sequence ID" value="NZ_JABAFX010000058.1"/>
</dbReference>
<dbReference type="Pfam" id="PF13005">
    <property type="entry name" value="zf-IS66"/>
    <property type="match status" value="1"/>
</dbReference>
<dbReference type="InterPro" id="IPR039552">
    <property type="entry name" value="IS66_C"/>
</dbReference>
<accession>A0A848CQE7</accession>
<dbReference type="InterPro" id="IPR052344">
    <property type="entry name" value="Transposase-related"/>
</dbReference>
<dbReference type="EMBL" id="JABAFX010000058">
    <property type="protein sequence ID" value="NME58400.1"/>
    <property type="molecule type" value="Genomic_DNA"/>
</dbReference>
<evidence type="ECO:0000259" key="1">
    <source>
        <dbReference type="Pfam" id="PF03050"/>
    </source>
</evidence>
<dbReference type="Pfam" id="PF13817">
    <property type="entry name" value="DDE_Tnp_IS66_C"/>
    <property type="match status" value="1"/>
</dbReference>
<evidence type="ECO:0000259" key="3">
    <source>
        <dbReference type="Pfam" id="PF13007"/>
    </source>
</evidence>
<organism evidence="5 6">
    <name type="scientific">Dorea formicigenerans</name>
    <dbReference type="NCBI Taxonomy" id="39486"/>
    <lineage>
        <taxon>Bacteria</taxon>
        <taxon>Bacillati</taxon>
        <taxon>Bacillota</taxon>
        <taxon>Clostridia</taxon>
        <taxon>Lachnospirales</taxon>
        <taxon>Lachnospiraceae</taxon>
        <taxon>Dorea</taxon>
    </lineage>
</organism>
<dbReference type="AlphaFoldDB" id="A0A848CQE7"/>
<dbReference type="Pfam" id="PF03050">
    <property type="entry name" value="DDE_Tnp_IS66"/>
    <property type="match status" value="1"/>
</dbReference>
<dbReference type="Pfam" id="PF13007">
    <property type="entry name" value="LZ_Tnp_IS66"/>
    <property type="match status" value="1"/>
</dbReference>
<evidence type="ECO:0000259" key="2">
    <source>
        <dbReference type="Pfam" id="PF13005"/>
    </source>
</evidence>
<evidence type="ECO:0000313" key="6">
    <source>
        <dbReference type="Proteomes" id="UP000580130"/>
    </source>
</evidence>
<dbReference type="PANTHER" id="PTHR33678">
    <property type="entry name" value="BLL1576 PROTEIN"/>
    <property type="match status" value="1"/>
</dbReference>
<evidence type="ECO:0000313" key="5">
    <source>
        <dbReference type="EMBL" id="NME58400.1"/>
    </source>
</evidence>
<comment type="caution">
    <text evidence="5">The sequence shown here is derived from an EMBL/GenBank/DDBJ whole genome shotgun (WGS) entry which is preliminary data.</text>
</comment>
<protein>
    <submittedName>
        <fullName evidence="5">IS66 family transposase</fullName>
    </submittedName>
</protein>
<reference evidence="5 6" key="1">
    <citation type="submission" date="2020-04" db="EMBL/GenBank/DDBJ databases">
        <authorList>
            <person name="Hitch T.C.A."/>
            <person name="Wylensek D."/>
            <person name="Clavel T."/>
        </authorList>
    </citation>
    <scope>NUCLEOTIDE SEQUENCE [LARGE SCALE GENOMIC DNA]</scope>
    <source>
        <strain evidence="5 6">BSM-383-APC-5F</strain>
    </source>
</reference>